<comment type="caution">
    <text evidence="1">The sequence shown here is derived from an EMBL/GenBank/DDBJ whole genome shotgun (WGS) entry which is preliminary data.</text>
</comment>
<dbReference type="AlphaFoldDB" id="A0A7W7GGK0"/>
<name>A0A7W7GGK0_9ACTN</name>
<gene>
    <name evidence="1" type="ORF">BJ965_001350</name>
</gene>
<proteinExistence type="predicted"/>
<evidence type="ECO:0000313" key="1">
    <source>
        <dbReference type="EMBL" id="MBB4711468.1"/>
    </source>
</evidence>
<dbReference type="Proteomes" id="UP000565089">
    <property type="component" value="Unassembled WGS sequence"/>
</dbReference>
<evidence type="ECO:0000313" key="2">
    <source>
        <dbReference type="Proteomes" id="UP000565089"/>
    </source>
</evidence>
<sequence>MISHQHLVEEVASRARLGDADAADAAVHLVRALTVQTRSVQAVTTLDLADRIDDAVMAVGGGSAT</sequence>
<protein>
    <submittedName>
        <fullName evidence="1">Uncharacterized protein</fullName>
    </submittedName>
</protein>
<reference evidence="1 2" key="1">
    <citation type="submission" date="2020-08" db="EMBL/GenBank/DDBJ databases">
        <title>Sequencing the genomes of 1000 actinobacteria strains.</title>
        <authorList>
            <person name="Klenk H.-P."/>
        </authorList>
    </citation>
    <scope>NUCLEOTIDE SEQUENCE [LARGE SCALE GENOMIC DNA]</scope>
    <source>
        <strain evidence="1 2">DSM 40483</strain>
    </source>
</reference>
<accession>A0A7W7GGK0</accession>
<dbReference type="RefSeq" id="WP_246545848.1">
    <property type="nucleotide sequence ID" value="NZ_JACHMS010000001.1"/>
</dbReference>
<organism evidence="1 2">
    <name type="scientific">Streptomyces luteogriseus</name>
    <dbReference type="NCBI Taxonomy" id="68233"/>
    <lineage>
        <taxon>Bacteria</taxon>
        <taxon>Bacillati</taxon>
        <taxon>Actinomycetota</taxon>
        <taxon>Actinomycetes</taxon>
        <taxon>Kitasatosporales</taxon>
        <taxon>Streptomycetaceae</taxon>
        <taxon>Streptomyces</taxon>
    </lineage>
</organism>
<dbReference type="EMBL" id="JACHMS010000001">
    <property type="protein sequence ID" value="MBB4711468.1"/>
    <property type="molecule type" value="Genomic_DNA"/>
</dbReference>
<dbReference type="GeneID" id="95799707"/>
<keyword evidence="2" id="KW-1185">Reference proteome</keyword>